<feature type="compositionally biased region" description="Basic and acidic residues" evidence="1">
    <location>
        <begin position="313"/>
        <end position="329"/>
    </location>
</feature>
<feature type="compositionally biased region" description="Basic residues" evidence="1">
    <location>
        <begin position="223"/>
        <end position="232"/>
    </location>
</feature>
<feature type="compositionally biased region" description="Basic and acidic residues" evidence="1">
    <location>
        <begin position="295"/>
        <end position="305"/>
    </location>
</feature>
<dbReference type="EMBL" id="JACCBU010000001">
    <property type="protein sequence ID" value="NYE70436.1"/>
    <property type="molecule type" value="Genomic_DNA"/>
</dbReference>
<gene>
    <name evidence="2" type="ORF">BKA15_001765</name>
</gene>
<evidence type="ECO:0000313" key="2">
    <source>
        <dbReference type="EMBL" id="NYE70436.1"/>
    </source>
</evidence>
<comment type="caution">
    <text evidence="2">The sequence shown here is derived from an EMBL/GenBank/DDBJ whole genome shotgun (WGS) entry which is preliminary data.</text>
</comment>
<protein>
    <submittedName>
        <fullName evidence="2">Uncharacterized protein</fullName>
    </submittedName>
</protein>
<sequence>MVDGNVITVDAPLTNAIERRWGGGSMIPYTDPGRISEVGVEGILAVSDFDPSVIDTKMDNVETDPYYADEEHIERFVVFDNDAWARDIAARHLVYSLVQLGRGAKWVTVRDGTASEFVSVITRGRRYGYDVQGQLTLVENARLESARHGYAVTSRVPGPNVWTGGGTTNDFNTSEPHHRWSTGGLFDNVDARISIMDRAWLGSGHGWAGANYVAWNTRARSPCRRRRPRRTTRSGTAARSAPAWCRACTTHGRDHAASGTSSSRAKRSSRRACIASSSWTGSRSSLSLVVGQTHPSRDSWAEVPKEPLPWRAGPDRRERDPAGWAEHEAVPVPATGYLTERTM</sequence>
<organism evidence="2 3">
    <name type="scientific">Microlunatus parietis</name>
    <dbReference type="NCBI Taxonomy" id="682979"/>
    <lineage>
        <taxon>Bacteria</taxon>
        <taxon>Bacillati</taxon>
        <taxon>Actinomycetota</taxon>
        <taxon>Actinomycetes</taxon>
        <taxon>Propionibacteriales</taxon>
        <taxon>Propionibacteriaceae</taxon>
        <taxon>Microlunatus</taxon>
    </lineage>
</organism>
<feature type="region of interest" description="Disordered" evidence="1">
    <location>
        <begin position="294"/>
        <end position="330"/>
    </location>
</feature>
<accession>A0A7Y9I519</accession>
<proteinExistence type="predicted"/>
<dbReference type="RefSeq" id="WP_179749879.1">
    <property type="nucleotide sequence ID" value="NZ_JACCBU010000001.1"/>
</dbReference>
<evidence type="ECO:0000256" key="1">
    <source>
        <dbReference type="SAM" id="MobiDB-lite"/>
    </source>
</evidence>
<name>A0A7Y9I519_9ACTN</name>
<feature type="compositionally biased region" description="Low complexity" evidence="1">
    <location>
        <begin position="233"/>
        <end position="243"/>
    </location>
</feature>
<reference evidence="2 3" key="1">
    <citation type="submission" date="2020-07" db="EMBL/GenBank/DDBJ databases">
        <title>Sequencing the genomes of 1000 actinobacteria strains.</title>
        <authorList>
            <person name="Klenk H.-P."/>
        </authorList>
    </citation>
    <scope>NUCLEOTIDE SEQUENCE [LARGE SCALE GENOMIC DNA]</scope>
    <source>
        <strain evidence="2 3">DSM 22083</strain>
    </source>
</reference>
<evidence type="ECO:0000313" key="3">
    <source>
        <dbReference type="Proteomes" id="UP000569914"/>
    </source>
</evidence>
<dbReference type="Proteomes" id="UP000569914">
    <property type="component" value="Unassembled WGS sequence"/>
</dbReference>
<keyword evidence="3" id="KW-1185">Reference proteome</keyword>
<feature type="region of interest" description="Disordered" evidence="1">
    <location>
        <begin position="223"/>
        <end position="270"/>
    </location>
</feature>
<dbReference type="AlphaFoldDB" id="A0A7Y9I519"/>